<accession>A0AAJ1AHG7</accession>
<keyword evidence="1" id="KW-1133">Transmembrane helix</keyword>
<sequence length="61" mass="6849">MPLALLVKGFYSVMVMTVLSMMWGYVRGLTSGQRSSWMAKMPFYGWIGCLVIASIAFHLLT</sequence>
<gene>
    <name evidence="2" type="ORF">K8G79_06905</name>
</gene>
<evidence type="ECO:0000256" key="1">
    <source>
        <dbReference type="SAM" id="Phobius"/>
    </source>
</evidence>
<evidence type="ECO:0000313" key="3">
    <source>
        <dbReference type="Proteomes" id="UP001197609"/>
    </source>
</evidence>
<organism evidence="2 3">
    <name type="scientific">Candidatus Methylomirabilis tolerans</name>
    <dbReference type="NCBI Taxonomy" id="3123416"/>
    <lineage>
        <taxon>Bacteria</taxon>
        <taxon>Candidatus Methylomirabilota</taxon>
        <taxon>Candidatus Methylomirabilia</taxon>
        <taxon>Candidatus Methylomirabilales</taxon>
        <taxon>Candidatus Methylomirabilaceae</taxon>
        <taxon>Candidatus Methylomirabilis</taxon>
    </lineage>
</organism>
<feature type="non-terminal residue" evidence="2">
    <location>
        <position position="61"/>
    </location>
</feature>
<keyword evidence="1" id="KW-0812">Transmembrane</keyword>
<protein>
    <submittedName>
        <fullName evidence="2">Uncharacterized protein</fullName>
    </submittedName>
</protein>
<evidence type="ECO:0000313" key="2">
    <source>
        <dbReference type="EMBL" id="MBZ0159845.1"/>
    </source>
</evidence>
<proteinExistence type="predicted"/>
<dbReference type="AlphaFoldDB" id="A0AAJ1AHG7"/>
<reference evidence="2 3" key="1">
    <citation type="journal article" date="2021" name="bioRxiv">
        <title>Unraveling nitrogen, sulfur and carbon metabolic pathways and microbial community transcriptional responses to substrate deprivation and toxicity stresses in a bioreactor mimicking anoxic brackish coastal sediment conditions.</title>
        <authorList>
            <person name="Martins P.D."/>
            <person name="Echeveste M.J."/>
            <person name="Arshad A."/>
            <person name="Kurth J."/>
            <person name="Ouboter H."/>
            <person name="Jetten M.S.M."/>
            <person name="Welte C.U."/>
        </authorList>
    </citation>
    <scope>NUCLEOTIDE SEQUENCE [LARGE SCALE GENOMIC DNA]</scope>
    <source>
        <strain evidence="2">MAG_38</strain>
    </source>
</reference>
<dbReference type="Proteomes" id="UP001197609">
    <property type="component" value="Unassembled WGS sequence"/>
</dbReference>
<feature type="transmembrane region" description="Helical" evidence="1">
    <location>
        <begin position="41"/>
        <end position="60"/>
    </location>
</feature>
<dbReference type="EMBL" id="JAIOIU010000082">
    <property type="protein sequence ID" value="MBZ0159845.1"/>
    <property type="molecule type" value="Genomic_DNA"/>
</dbReference>
<comment type="caution">
    <text evidence="2">The sequence shown here is derived from an EMBL/GenBank/DDBJ whole genome shotgun (WGS) entry which is preliminary data.</text>
</comment>
<feature type="transmembrane region" description="Helical" evidence="1">
    <location>
        <begin position="6"/>
        <end position="29"/>
    </location>
</feature>
<name>A0AAJ1AHG7_9BACT</name>
<keyword evidence="1" id="KW-0472">Membrane</keyword>